<comment type="caution">
    <text evidence="1">The sequence shown here is derived from an EMBL/GenBank/DDBJ whole genome shotgun (WGS) entry which is preliminary data.</text>
</comment>
<protein>
    <submittedName>
        <fullName evidence="1">Uncharacterized protein</fullName>
    </submittedName>
</protein>
<organism evidence="1 2">
    <name type="scientific">Pistacia integerrima</name>
    <dbReference type="NCBI Taxonomy" id="434235"/>
    <lineage>
        <taxon>Eukaryota</taxon>
        <taxon>Viridiplantae</taxon>
        <taxon>Streptophyta</taxon>
        <taxon>Embryophyta</taxon>
        <taxon>Tracheophyta</taxon>
        <taxon>Spermatophyta</taxon>
        <taxon>Magnoliopsida</taxon>
        <taxon>eudicotyledons</taxon>
        <taxon>Gunneridae</taxon>
        <taxon>Pentapetalae</taxon>
        <taxon>rosids</taxon>
        <taxon>malvids</taxon>
        <taxon>Sapindales</taxon>
        <taxon>Anacardiaceae</taxon>
        <taxon>Pistacia</taxon>
    </lineage>
</organism>
<dbReference type="EMBL" id="CM047746">
    <property type="protein sequence ID" value="KAJ0020893.1"/>
    <property type="molecule type" value="Genomic_DNA"/>
</dbReference>
<dbReference type="Proteomes" id="UP001163603">
    <property type="component" value="Chromosome 11"/>
</dbReference>
<proteinExistence type="predicted"/>
<evidence type="ECO:0000313" key="2">
    <source>
        <dbReference type="Proteomes" id="UP001163603"/>
    </source>
</evidence>
<reference evidence="2" key="1">
    <citation type="journal article" date="2023" name="G3 (Bethesda)">
        <title>Genome assembly and association tests identify interacting loci associated with vigor, precocity, and sex in interspecific pistachio rootstocks.</title>
        <authorList>
            <person name="Palmer W."/>
            <person name="Jacygrad E."/>
            <person name="Sagayaradj S."/>
            <person name="Cavanaugh K."/>
            <person name="Han R."/>
            <person name="Bertier L."/>
            <person name="Beede B."/>
            <person name="Kafkas S."/>
            <person name="Golino D."/>
            <person name="Preece J."/>
            <person name="Michelmore R."/>
        </authorList>
    </citation>
    <scope>NUCLEOTIDE SEQUENCE [LARGE SCALE GENOMIC DNA]</scope>
</reference>
<keyword evidence="2" id="KW-1185">Reference proteome</keyword>
<name>A0ACC0XQE5_9ROSI</name>
<evidence type="ECO:0000313" key="1">
    <source>
        <dbReference type="EMBL" id="KAJ0020893.1"/>
    </source>
</evidence>
<accession>A0ACC0XQE5</accession>
<gene>
    <name evidence="1" type="ORF">Pint_31419</name>
</gene>
<sequence length="119" mass="13095">MAPPQPPDQQQPAGSYVQGLVQQPPSYFHDQSLPLPQMVPPPPQPPLSLFVQAPPMAAGPPAPPPPSGCDKWLKLKIEGDCEWRRIGLEPKEVIEEEEIVMIEEVEDLKSEDLKAEAEA</sequence>